<name>A0ABS9W3R6_9PROT</name>
<comment type="caution">
    <text evidence="1">The sequence shown here is derived from an EMBL/GenBank/DDBJ whole genome shotgun (WGS) entry which is preliminary data.</text>
</comment>
<organism evidence="1 2">
    <name type="scientific">Teichococcus vastitatis</name>
    <dbReference type="NCBI Taxonomy" id="2307076"/>
    <lineage>
        <taxon>Bacteria</taxon>
        <taxon>Pseudomonadati</taxon>
        <taxon>Pseudomonadota</taxon>
        <taxon>Alphaproteobacteria</taxon>
        <taxon>Acetobacterales</taxon>
        <taxon>Roseomonadaceae</taxon>
        <taxon>Roseomonas</taxon>
    </lineage>
</organism>
<accession>A0ABS9W3R6</accession>
<reference evidence="1 2" key="1">
    <citation type="submission" date="2022-03" db="EMBL/GenBank/DDBJ databases">
        <title>Complete genome analysis of Roseomonas KG 17.1 : a prolific producer of plant growth promoters.</title>
        <authorList>
            <person name="Saadouli I."/>
            <person name="Najjari A."/>
            <person name="Mosbah A."/>
            <person name="Ouzari H.I."/>
        </authorList>
    </citation>
    <scope>NUCLEOTIDE SEQUENCE [LARGE SCALE GENOMIC DNA]</scope>
    <source>
        <strain evidence="1 2">KG17-1</strain>
    </source>
</reference>
<keyword evidence="2" id="KW-1185">Reference proteome</keyword>
<dbReference type="RefSeq" id="WP_238384093.1">
    <property type="nucleotide sequence ID" value="NZ_JALBUU010000004.1"/>
</dbReference>
<proteinExistence type="predicted"/>
<gene>
    <name evidence="1" type="ORF">MON41_08785</name>
</gene>
<evidence type="ECO:0000313" key="1">
    <source>
        <dbReference type="EMBL" id="MCI0753853.1"/>
    </source>
</evidence>
<keyword evidence="1" id="KW-0378">Hydrolase</keyword>
<dbReference type="EMBL" id="JALBUU010000004">
    <property type="protein sequence ID" value="MCI0753853.1"/>
    <property type="molecule type" value="Genomic_DNA"/>
</dbReference>
<protein>
    <submittedName>
        <fullName evidence="1">Hydrolase</fullName>
    </submittedName>
</protein>
<evidence type="ECO:0000313" key="2">
    <source>
        <dbReference type="Proteomes" id="UP001201985"/>
    </source>
</evidence>
<dbReference type="GO" id="GO:0016787">
    <property type="term" value="F:hydrolase activity"/>
    <property type="evidence" value="ECO:0007669"/>
    <property type="project" value="UniProtKB-KW"/>
</dbReference>
<dbReference type="Proteomes" id="UP001201985">
    <property type="component" value="Unassembled WGS sequence"/>
</dbReference>
<sequence>MANVVPFLPGMPTLPAFITRAEGGAGFAEFADALLKARGDAPEEHAA</sequence>